<reference evidence="2 3" key="1">
    <citation type="journal article" date="2019" name="Genome Biol. Evol.">
        <title>Insights into the evolution of the New World diploid cottons (Gossypium, subgenus Houzingenia) based on genome sequencing.</title>
        <authorList>
            <person name="Grover C.E."/>
            <person name="Arick M.A. 2nd"/>
            <person name="Thrash A."/>
            <person name="Conover J.L."/>
            <person name="Sanders W.S."/>
            <person name="Peterson D.G."/>
            <person name="Frelichowski J.E."/>
            <person name="Scheffler J.A."/>
            <person name="Scheffler B.E."/>
            <person name="Wendel J.F."/>
        </authorList>
    </citation>
    <scope>NUCLEOTIDE SEQUENCE [LARGE SCALE GENOMIC DNA]</scope>
    <source>
        <strain evidence="2">157</strain>
        <tissue evidence="2">Leaf</tissue>
    </source>
</reference>
<keyword evidence="3" id="KW-1185">Reference proteome</keyword>
<evidence type="ECO:0000313" key="3">
    <source>
        <dbReference type="Proteomes" id="UP000593572"/>
    </source>
</evidence>
<protein>
    <submittedName>
        <fullName evidence="2">Uncharacterized protein</fullName>
    </submittedName>
</protein>
<evidence type="ECO:0000313" key="2">
    <source>
        <dbReference type="EMBL" id="MBA0569189.1"/>
    </source>
</evidence>
<evidence type="ECO:0000256" key="1">
    <source>
        <dbReference type="SAM" id="MobiDB-lite"/>
    </source>
</evidence>
<feature type="compositionally biased region" description="Polar residues" evidence="1">
    <location>
        <begin position="42"/>
        <end position="60"/>
    </location>
</feature>
<dbReference type="AlphaFoldDB" id="A0A7J8MWY6"/>
<name>A0A7J8MWY6_9ROSI</name>
<feature type="region of interest" description="Disordered" evidence="1">
    <location>
        <begin position="41"/>
        <end position="60"/>
    </location>
</feature>
<feature type="non-terminal residue" evidence="2">
    <location>
        <position position="1"/>
    </location>
</feature>
<feature type="region of interest" description="Disordered" evidence="1">
    <location>
        <begin position="1"/>
        <end position="34"/>
    </location>
</feature>
<comment type="caution">
    <text evidence="2">The sequence shown here is derived from an EMBL/GenBank/DDBJ whole genome shotgun (WGS) entry which is preliminary data.</text>
</comment>
<feature type="compositionally biased region" description="Polar residues" evidence="1">
    <location>
        <begin position="1"/>
        <end position="11"/>
    </location>
</feature>
<accession>A0A7J8MWY6</accession>
<gene>
    <name evidence="2" type="ORF">Golob_006636</name>
</gene>
<organism evidence="2 3">
    <name type="scientific">Gossypium lobatum</name>
    <dbReference type="NCBI Taxonomy" id="34289"/>
    <lineage>
        <taxon>Eukaryota</taxon>
        <taxon>Viridiplantae</taxon>
        <taxon>Streptophyta</taxon>
        <taxon>Embryophyta</taxon>
        <taxon>Tracheophyta</taxon>
        <taxon>Spermatophyta</taxon>
        <taxon>Magnoliopsida</taxon>
        <taxon>eudicotyledons</taxon>
        <taxon>Gunneridae</taxon>
        <taxon>Pentapetalae</taxon>
        <taxon>rosids</taxon>
        <taxon>malvids</taxon>
        <taxon>Malvales</taxon>
        <taxon>Malvaceae</taxon>
        <taxon>Malvoideae</taxon>
        <taxon>Gossypium</taxon>
    </lineage>
</organism>
<proteinExistence type="predicted"/>
<dbReference type="Proteomes" id="UP000593572">
    <property type="component" value="Unassembled WGS sequence"/>
</dbReference>
<dbReference type="EMBL" id="JABEZX010000010">
    <property type="protein sequence ID" value="MBA0569189.1"/>
    <property type="molecule type" value="Genomic_DNA"/>
</dbReference>
<sequence>MSSQSTPQNITDKVEEMADQAQTGEQMKNMAQGAAEAVKNTLGMNNATNNASNAPDTNHP</sequence>